<dbReference type="SUPFAM" id="SSF54631">
    <property type="entry name" value="CBS-domain pair"/>
    <property type="match status" value="1"/>
</dbReference>
<dbReference type="InterPro" id="IPR050214">
    <property type="entry name" value="Cys_Synth/Cystath_Beta-Synth"/>
</dbReference>
<dbReference type="STRING" id="1344416.A0A139AY10"/>
<accession>A0A139AY10</accession>
<dbReference type="AlphaFoldDB" id="A0A139AY10"/>
<sequence>MNPSHTALLPISLVDHVQIFAKCEFQAPTISIKDRVARKILSTLSSRPNLKHLVVPSSGLLALSLAYSTRQHHITAILPEDAPNDIVSLLRVLAPAVDIVRTPPDASLKSPEHFNQVAKRLVADLGVGAVVADETGRDDVHFEETGAEVLAQSEGRVDAVFCFVETGNTVVGVGKRLKEALPNVRVFGARLETTQASKEPRYAPLPVSRTDLVEEIVAVSLGTAYSVARDVIARDRLLVGVQSGAVLSAVKDVLGRDPEVWRGKRVVVVLPDGARTYADTLLNDEYLSQHVVETPATSSIALLTLGASVEDLQLPEALTIPLRCTVSQARAIMLERDFSQVPVVDSGRRTKGFVTLSMLEEALASGRCTESEEVRAIMIHWGDGKGRSDKGRKREYKLLTPDTSLTELAEFFDHHSFAFITDQERKFTLAVCTKLDLLRFLNKRARFAGIQANGSDGTPPRNL</sequence>
<dbReference type="Gene3D" id="3.10.580.10">
    <property type="entry name" value="CBS-domain"/>
    <property type="match status" value="1"/>
</dbReference>
<reference evidence="4 5" key="1">
    <citation type="journal article" date="2015" name="Genome Biol. Evol.">
        <title>Phylogenomic analyses indicate that early fungi evolved digesting cell walls of algal ancestors of land plants.</title>
        <authorList>
            <person name="Chang Y."/>
            <person name="Wang S."/>
            <person name="Sekimoto S."/>
            <person name="Aerts A.L."/>
            <person name="Choi C."/>
            <person name="Clum A."/>
            <person name="LaButti K.M."/>
            <person name="Lindquist E.A."/>
            <person name="Yee Ngan C."/>
            <person name="Ohm R.A."/>
            <person name="Salamov A.A."/>
            <person name="Grigoriev I.V."/>
            <person name="Spatafora J.W."/>
            <person name="Berbee M.L."/>
        </authorList>
    </citation>
    <scope>NUCLEOTIDE SEQUENCE [LARGE SCALE GENOMIC DNA]</scope>
    <source>
        <strain evidence="4 5">JEL478</strain>
    </source>
</reference>
<dbReference type="SUPFAM" id="SSF53686">
    <property type="entry name" value="Tryptophan synthase beta subunit-like PLP-dependent enzymes"/>
    <property type="match status" value="1"/>
</dbReference>
<feature type="domain" description="CBS" evidence="3">
    <location>
        <begin position="313"/>
        <end position="370"/>
    </location>
</feature>
<dbReference type="InterPro" id="IPR000644">
    <property type="entry name" value="CBS_dom"/>
</dbReference>
<proteinExistence type="predicted"/>
<dbReference type="InterPro" id="IPR036052">
    <property type="entry name" value="TrpB-like_PALP_sf"/>
</dbReference>
<dbReference type="InterPro" id="IPR001216">
    <property type="entry name" value="P-phosphate_BS"/>
</dbReference>
<comment type="cofactor">
    <cofactor evidence="1">
        <name>pyridoxal 5'-phosphate</name>
        <dbReference type="ChEBI" id="CHEBI:597326"/>
    </cofactor>
</comment>
<dbReference type="InterPro" id="IPR046342">
    <property type="entry name" value="CBS_dom_sf"/>
</dbReference>
<dbReference type="Gene3D" id="3.40.50.1100">
    <property type="match status" value="2"/>
</dbReference>
<evidence type="ECO:0000313" key="5">
    <source>
        <dbReference type="Proteomes" id="UP000070544"/>
    </source>
</evidence>
<gene>
    <name evidence="4" type="ORF">M427DRAFT_51023</name>
</gene>
<dbReference type="InterPro" id="IPR001926">
    <property type="entry name" value="TrpB-like_PALP"/>
</dbReference>
<organism evidence="4 5">
    <name type="scientific">Gonapodya prolifera (strain JEL478)</name>
    <name type="common">Monoblepharis prolifera</name>
    <dbReference type="NCBI Taxonomy" id="1344416"/>
    <lineage>
        <taxon>Eukaryota</taxon>
        <taxon>Fungi</taxon>
        <taxon>Fungi incertae sedis</taxon>
        <taxon>Chytridiomycota</taxon>
        <taxon>Chytridiomycota incertae sedis</taxon>
        <taxon>Monoblepharidomycetes</taxon>
        <taxon>Monoblepharidales</taxon>
        <taxon>Gonapodyaceae</taxon>
        <taxon>Gonapodya</taxon>
    </lineage>
</organism>
<dbReference type="PROSITE" id="PS51371">
    <property type="entry name" value="CBS"/>
    <property type="match status" value="1"/>
</dbReference>
<dbReference type="PANTHER" id="PTHR10314">
    <property type="entry name" value="CYSTATHIONINE BETA-SYNTHASE"/>
    <property type="match status" value="1"/>
</dbReference>
<evidence type="ECO:0000259" key="3">
    <source>
        <dbReference type="PROSITE" id="PS51371"/>
    </source>
</evidence>
<dbReference type="Pfam" id="PF00291">
    <property type="entry name" value="PALP"/>
    <property type="match status" value="1"/>
</dbReference>
<evidence type="ECO:0000256" key="1">
    <source>
        <dbReference type="ARBA" id="ARBA00001933"/>
    </source>
</evidence>
<dbReference type="Proteomes" id="UP000070544">
    <property type="component" value="Unassembled WGS sequence"/>
</dbReference>
<dbReference type="Pfam" id="PF00571">
    <property type="entry name" value="CBS"/>
    <property type="match status" value="1"/>
</dbReference>
<dbReference type="PROSITE" id="PS00901">
    <property type="entry name" value="CYS_SYNTHASE"/>
    <property type="match status" value="1"/>
</dbReference>
<dbReference type="OrthoDB" id="2536440at2759"/>
<protein>
    <submittedName>
        <fullName evidence="4">Tryptophan synthase beta subunit-like PLP-dependent enzyme</fullName>
    </submittedName>
</protein>
<keyword evidence="5" id="KW-1185">Reference proteome</keyword>
<dbReference type="GO" id="GO:0006535">
    <property type="term" value="P:cysteine biosynthetic process from serine"/>
    <property type="evidence" value="ECO:0007669"/>
    <property type="project" value="InterPro"/>
</dbReference>
<name>A0A139AY10_GONPJ</name>
<evidence type="ECO:0000313" key="4">
    <source>
        <dbReference type="EMBL" id="KXS21600.1"/>
    </source>
</evidence>
<keyword evidence="2" id="KW-0129">CBS domain</keyword>
<dbReference type="OMA" id="VFDDDWM"/>
<evidence type="ECO:0000256" key="2">
    <source>
        <dbReference type="PROSITE-ProRule" id="PRU00703"/>
    </source>
</evidence>
<dbReference type="EMBL" id="KQ965732">
    <property type="protein sequence ID" value="KXS21600.1"/>
    <property type="molecule type" value="Genomic_DNA"/>
</dbReference>